<name>A0AAV2F5H8_9ROSI</name>
<sequence length="75" mass="8368">MIFSPSPKAGLPHLAKVEMAMKLRAIDEATELGSGEREQSQGRWRRILFLRGASDSCSNLPRFESTQLSTYDPIS</sequence>
<protein>
    <submittedName>
        <fullName evidence="2">Uncharacterized protein</fullName>
    </submittedName>
</protein>
<dbReference type="Proteomes" id="UP001497516">
    <property type="component" value="Chromosome 6"/>
</dbReference>
<organism evidence="2 3">
    <name type="scientific">Linum trigynum</name>
    <dbReference type="NCBI Taxonomy" id="586398"/>
    <lineage>
        <taxon>Eukaryota</taxon>
        <taxon>Viridiplantae</taxon>
        <taxon>Streptophyta</taxon>
        <taxon>Embryophyta</taxon>
        <taxon>Tracheophyta</taxon>
        <taxon>Spermatophyta</taxon>
        <taxon>Magnoliopsida</taxon>
        <taxon>eudicotyledons</taxon>
        <taxon>Gunneridae</taxon>
        <taxon>Pentapetalae</taxon>
        <taxon>rosids</taxon>
        <taxon>fabids</taxon>
        <taxon>Malpighiales</taxon>
        <taxon>Linaceae</taxon>
        <taxon>Linum</taxon>
    </lineage>
</organism>
<feature type="region of interest" description="Disordered" evidence="1">
    <location>
        <begin position="56"/>
        <end position="75"/>
    </location>
</feature>
<proteinExistence type="predicted"/>
<evidence type="ECO:0000313" key="3">
    <source>
        <dbReference type="Proteomes" id="UP001497516"/>
    </source>
</evidence>
<keyword evidence="3" id="KW-1185">Reference proteome</keyword>
<reference evidence="2 3" key="1">
    <citation type="submission" date="2024-04" db="EMBL/GenBank/DDBJ databases">
        <authorList>
            <person name="Fracassetti M."/>
        </authorList>
    </citation>
    <scope>NUCLEOTIDE SEQUENCE [LARGE SCALE GENOMIC DNA]</scope>
</reference>
<dbReference type="AlphaFoldDB" id="A0AAV2F5H8"/>
<evidence type="ECO:0000313" key="2">
    <source>
        <dbReference type="EMBL" id="CAL1393307.1"/>
    </source>
</evidence>
<dbReference type="EMBL" id="OZ034819">
    <property type="protein sequence ID" value="CAL1393307.1"/>
    <property type="molecule type" value="Genomic_DNA"/>
</dbReference>
<gene>
    <name evidence="2" type="ORF">LTRI10_LOCUS33893</name>
</gene>
<evidence type="ECO:0000256" key="1">
    <source>
        <dbReference type="SAM" id="MobiDB-lite"/>
    </source>
</evidence>
<accession>A0AAV2F5H8</accession>